<name>A0ABQ9H8D4_9NEOP</name>
<accession>A0ABQ9H8D4</accession>
<keyword evidence="2" id="KW-1185">Reference proteome</keyword>
<organism evidence="1 2">
    <name type="scientific">Dryococelus australis</name>
    <dbReference type="NCBI Taxonomy" id="614101"/>
    <lineage>
        <taxon>Eukaryota</taxon>
        <taxon>Metazoa</taxon>
        <taxon>Ecdysozoa</taxon>
        <taxon>Arthropoda</taxon>
        <taxon>Hexapoda</taxon>
        <taxon>Insecta</taxon>
        <taxon>Pterygota</taxon>
        <taxon>Neoptera</taxon>
        <taxon>Polyneoptera</taxon>
        <taxon>Phasmatodea</taxon>
        <taxon>Verophasmatodea</taxon>
        <taxon>Anareolatae</taxon>
        <taxon>Phasmatidae</taxon>
        <taxon>Eurycanthinae</taxon>
        <taxon>Dryococelus</taxon>
    </lineage>
</organism>
<gene>
    <name evidence="1" type="ORF">PR048_017032</name>
</gene>
<protein>
    <submittedName>
        <fullName evidence="1">Uncharacterized protein</fullName>
    </submittedName>
</protein>
<sequence>MKFLPLWSAIMVPKFGYGSLTSSATNVHLPTIVDRFLETHLRSLDGEMKLVAATSPRKKVLMQRKTDASQVIRNAVPLDISQTPQVKMEVK</sequence>
<dbReference type="Proteomes" id="UP001159363">
    <property type="component" value="Chromosome 5"/>
</dbReference>
<dbReference type="EMBL" id="JARBHB010000006">
    <property type="protein sequence ID" value="KAJ8880562.1"/>
    <property type="molecule type" value="Genomic_DNA"/>
</dbReference>
<comment type="caution">
    <text evidence="1">The sequence shown here is derived from an EMBL/GenBank/DDBJ whole genome shotgun (WGS) entry which is preliminary data.</text>
</comment>
<evidence type="ECO:0000313" key="2">
    <source>
        <dbReference type="Proteomes" id="UP001159363"/>
    </source>
</evidence>
<evidence type="ECO:0000313" key="1">
    <source>
        <dbReference type="EMBL" id="KAJ8880562.1"/>
    </source>
</evidence>
<reference evidence="1 2" key="1">
    <citation type="submission" date="2023-02" db="EMBL/GenBank/DDBJ databases">
        <title>LHISI_Scaffold_Assembly.</title>
        <authorList>
            <person name="Stuart O.P."/>
            <person name="Cleave R."/>
            <person name="Magrath M.J.L."/>
            <person name="Mikheyev A.S."/>
        </authorList>
    </citation>
    <scope>NUCLEOTIDE SEQUENCE [LARGE SCALE GENOMIC DNA]</scope>
    <source>
        <strain evidence="1">Daus_M_001</strain>
        <tissue evidence="1">Leg muscle</tissue>
    </source>
</reference>
<proteinExistence type="predicted"/>